<evidence type="ECO:0000256" key="1">
    <source>
        <dbReference type="ARBA" id="ARBA00010062"/>
    </source>
</evidence>
<keyword evidence="2 4" id="KW-0732">Signal</keyword>
<feature type="compositionally biased region" description="Low complexity" evidence="3">
    <location>
        <begin position="28"/>
        <end position="79"/>
    </location>
</feature>
<feature type="signal peptide" evidence="4">
    <location>
        <begin position="1"/>
        <end position="28"/>
    </location>
</feature>
<comment type="similarity">
    <text evidence="1">Belongs to the leucine-binding protein family.</text>
</comment>
<evidence type="ECO:0000256" key="4">
    <source>
        <dbReference type="SAM" id="SignalP"/>
    </source>
</evidence>
<sequence>MRLRRTHQLAGLALTAVVLAGCSSGSEAGTSSSSAAATPTTASAASSGGATSGPTSSSEATSTGGATSSEATSSATTPAEITCEPASPLDGEFVIGAVLPLSGPLGAVGSNILLGMQAEACLLNQDGGILGQKVVIETRDSAGDGQQAVTAMRDLLAGGTVDAVIPDTIGPITAAVLPQVTEAGLLGATAAGSSGVGDKADFPTNFQFALLPAQQTKMMLAAAAGTGATKIGIVGLDDDTGRGYADLIQSSAAEFGLEVAGEPQFLDGAATDYTAQLQVLRDAGVEVIVGNLFGAPIGVLSQGLVDLGWSDAKIMGTPGFGSSPVDQLVPKEAWGQVFWASPPAGCFGPEGLSSTQQAFVAAVKATGGELKAMLGSAVGSDMLTGIDYAFEKAGSMDSAAAITAMEGMNDDPAATDLPWLFFGGQGPKFSGEFHTTENVDTAALTWVCHVGDPQSGAFPGEPLSTS</sequence>
<dbReference type="InterPro" id="IPR028081">
    <property type="entry name" value="Leu-bd"/>
</dbReference>
<organism evidence="6 7">
    <name type="scientific">Nakamurella alba</name>
    <dbReference type="NCBI Taxonomy" id="2665158"/>
    <lineage>
        <taxon>Bacteria</taxon>
        <taxon>Bacillati</taxon>
        <taxon>Actinomycetota</taxon>
        <taxon>Actinomycetes</taxon>
        <taxon>Nakamurellales</taxon>
        <taxon>Nakamurellaceae</taxon>
        <taxon>Nakamurella</taxon>
    </lineage>
</organism>
<feature type="domain" description="Leucine-binding protein" evidence="5">
    <location>
        <begin position="95"/>
        <end position="411"/>
    </location>
</feature>
<dbReference type="PROSITE" id="PS51257">
    <property type="entry name" value="PROKAR_LIPOPROTEIN"/>
    <property type="match status" value="1"/>
</dbReference>
<evidence type="ECO:0000313" key="6">
    <source>
        <dbReference type="EMBL" id="MTD14050.1"/>
    </source>
</evidence>
<evidence type="ECO:0000256" key="2">
    <source>
        <dbReference type="ARBA" id="ARBA00022729"/>
    </source>
</evidence>
<dbReference type="AlphaFoldDB" id="A0A7K1FJ01"/>
<evidence type="ECO:0000313" key="7">
    <source>
        <dbReference type="Proteomes" id="UP000460221"/>
    </source>
</evidence>
<dbReference type="PANTHER" id="PTHR30483">
    <property type="entry name" value="LEUCINE-SPECIFIC-BINDING PROTEIN"/>
    <property type="match status" value="1"/>
</dbReference>
<dbReference type="EMBL" id="WLYK01000002">
    <property type="protein sequence ID" value="MTD14050.1"/>
    <property type="molecule type" value="Genomic_DNA"/>
</dbReference>
<evidence type="ECO:0000256" key="3">
    <source>
        <dbReference type="SAM" id="MobiDB-lite"/>
    </source>
</evidence>
<gene>
    <name evidence="6" type="ORF">GIS00_08845</name>
</gene>
<dbReference type="Gene3D" id="3.40.50.2300">
    <property type="match status" value="2"/>
</dbReference>
<feature type="chain" id="PRO_5038622474" evidence="4">
    <location>
        <begin position="29"/>
        <end position="466"/>
    </location>
</feature>
<dbReference type="InterPro" id="IPR051010">
    <property type="entry name" value="BCAA_transport"/>
</dbReference>
<proteinExistence type="inferred from homology"/>
<feature type="region of interest" description="Disordered" evidence="3">
    <location>
        <begin position="28"/>
        <end position="83"/>
    </location>
</feature>
<comment type="caution">
    <text evidence="6">The sequence shown here is derived from an EMBL/GenBank/DDBJ whole genome shotgun (WGS) entry which is preliminary data.</text>
</comment>
<evidence type="ECO:0000259" key="5">
    <source>
        <dbReference type="Pfam" id="PF13458"/>
    </source>
</evidence>
<dbReference type="Proteomes" id="UP000460221">
    <property type="component" value="Unassembled WGS sequence"/>
</dbReference>
<dbReference type="SUPFAM" id="SSF53822">
    <property type="entry name" value="Periplasmic binding protein-like I"/>
    <property type="match status" value="1"/>
</dbReference>
<reference evidence="6 7" key="1">
    <citation type="submission" date="2019-11" db="EMBL/GenBank/DDBJ databases">
        <authorList>
            <person name="Jiang L.-Q."/>
        </authorList>
    </citation>
    <scope>NUCLEOTIDE SEQUENCE [LARGE SCALE GENOMIC DNA]</scope>
    <source>
        <strain evidence="6 7">YIM 132087</strain>
    </source>
</reference>
<dbReference type="PANTHER" id="PTHR30483:SF6">
    <property type="entry name" value="PERIPLASMIC BINDING PROTEIN OF ABC TRANSPORTER FOR NATURAL AMINO ACIDS"/>
    <property type="match status" value="1"/>
</dbReference>
<name>A0A7K1FJ01_9ACTN</name>
<dbReference type="Pfam" id="PF13458">
    <property type="entry name" value="Peripla_BP_6"/>
    <property type="match status" value="1"/>
</dbReference>
<accession>A0A7K1FJ01</accession>
<dbReference type="RefSeq" id="WP_154768097.1">
    <property type="nucleotide sequence ID" value="NZ_WLYK01000002.1"/>
</dbReference>
<keyword evidence="7" id="KW-1185">Reference proteome</keyword>
<protein>
    <submittedName>
        <fullName evidence="6">ABC transporter substrate-binding protein</fullName>
    </submittedName>
</protein>
<dbReference type="InterPro" id="IPR028082">
    <property type="entry name" value="Peripla_BP_I"/>
</dbReference>